<comment type="caution">
    <text evidence="1">The sequence shown here is derived from an EMBL/GenBank/DDBJ whole genome shotgun (WGS) entry which is preliminary data.</text>
</comment>
<reference evidence="1 2" key="1">
    <citation type="submission" date="2020-07" db="EMBL/GenBank/DDBJ databases">
        <title>Genomic Encyclopedia of Type Strains, Phase IV (KMG-IV): sequencing the most valuable type-strain genomes for metagenomic binning, comparative biology and taxonomic classification.</title>
        <authorList>
            <person name="Goeker M."/>
        </authorList>
    </citation>
    <scope>NUCLEOTIDE SEQUENCE [LARGE SCALE GENOMIC DNA]</scope>
    <source>
        <strain evidence="1 2">DSM 17721</strain>
    </source>
</reference>
<sequence>MERNLKQSPAQYRINWIETEGKVKDEIDKALQTGKSNK</sequence>
<keyword evidence="2" id="KW-1185">Reference proteome</keyword>
<dbReference type="Proteomes" id="UP000525298">
    <property type="component" value="Unassembled WGS sequence"/>
</dbReference>
<dbReference type="EMBL" id="JACDUS010000006">
    <property type="protein sequence ID" value="MBA2882057.1"/>
    <property type="molecule type" value="Genomic_DNA"/>
</dbReference>
<accession>A0A7W0CAG0</accession>
<evidence type="ECO:0000313" key="1">
    <source>
        <dbReference type="EMBL" id="MBA2882057.1"/>
    </source>
</evidence>
<dbReference type="AlphaFoldDB" id="A0A7W0CAG0"/>
<organism evidence="1 2">
    <name type="scientific">Desulfosalsimonas propionicica</name>
    <dbReference type="NCBI Taxonomy" id="332175"/>
    <lineage>
        <taxon>Bacteria</taxon>
        <taxon>Pseudomonadati</taxon>
        <taxon>Thermodesulfobacteriota</taxon>
        <taxon>Desulfobacteria</taxon>
        <taxon>Desulfobacterales</taxon>
        <taxon>Desulfosalsimonadaceae</taxon>
        <taxon>Desulfosalsimonas</taxon>
    </lineage>
</organism>
<name>A0A7W0CAG0_9BACT</name>
<gene>
    <name evidence="1" type="ORF">HNR65_002391</name>
</gene>
<protein>
    <submittedName>
        <fullName evidence="1">Uncharacterized protein</fullName>
    </submittedName>
</protein>
<evidence type="ECO:0000313" key="2">
    <source>
        <dbReference type="Proteomes" id="UP000525298"/>
    </source>
</evidence>
<proteinExistence type="predicted"/>